<protein>
    <submittedName>
        <fullName evidence="1">Uncharacterized protein</fullName>
    </submittedName>
</protein>
<evidence type="ECO:0000313" key="1">
    <source>
        <dbReference type="EMBL" id="OIK03789.1"/>
    </source>
</evidence>
<keyword evidence="2" id="KW-1185">Reference proteome</keyword>
<name>A0A1S2QCB3_9ACTN</name>
<accession>A0A1S2QCB3</accession>
<sequence>MGTAAVAARAEIFPGRGVPRAAALRLEDLRLQLLQVPLEFHGHPEGVADGEDDLADRDVHRFTERIVPSSAQRRTR</sequence>
<dbReference type="EMBL" id="MLYO01000033">
    <property type="protein sequence ID" value="OIK03789.1"/>
    <property type="molecule type" value="Genomic_DNA"/>
</dbReference>
<organism evidence="1 2">
    <name type="scientific">Streptomyces monashensis</name>
    <dbReference type="NCBI Taxonomy" id="1678012"/>
    <lineage>
        <taxon>Bacteria</taxon>
        <taxon>Bacillati</taxon>
        <taxon>Actinomycetota</taxon>
        <taxon>Actinomycetes</taxon>
        <taxon>Kitasatosporales</taxon>
        <taxon>Streptomycetaceae</taxon>
        <taxon>Streptomyces</taxon>
    </lineage>
</organism>
<proteinExistence type="predicted"/>
<reference evidence="1 2" key="1">
    <citation type="submission" date="2016-10" db="EMBL/GenBank/DDBJ databases">
        <title>Genome sequence of Streptomyces sp. MUSC 1.</title>
        <authorList>
            <person name="Lee L.-H."/>
            <person name="Ser H.-L."/>
            <person name="Law J.W.-F."/>
        </authorList>
    </citation>
    <scope>NUCLEOTIDE SEQUENCE [LARGE SCALE GENOMIC DNA]</scope>
    <source>
        <strain evidence="1 2">MUSC 1</strain>
    </source>
</reference>
<comment type="caution">
    <text evidence="1">The sequence shown here is derived from an EMBL/GenBank/DDBJ whole genome shotgun (WGS) entry which is preliminary data.</text>
</comment>
<evidence type="ECO:0000313" key="2">
    <source>
        <dbReference type="Proteomes" id="UP000179642"/>
    </source>
</evidence>
<dbReference type="AlphaFoldDB" id="A0A1S2QCB3"/>
<gene>
    <name evidence="1" type="ORF">BIV23_19785</name>
</gene>
<dbReference type="Proteomes" id="UP000179642">
    <property type="component" value="Unassembled WGS sequence"/>
</dbReference>